<dbReference type="Proteomes" id="UP000017836">
    <property type="component" value="Unassembled WGS sequence"/>
</dbReference>
<sequence length="83" mass="9226">MASQMTSSPPLLLCQDEDDDDDSFGGFNFASPPDPSDEWDSTRRATTKLKQSKVACEFFEANRGLHKELQELRALKLGFAQSA</sequence>
<proteinExistence type="predicted"/>
<dbReference type="HOGENOM" id="CLU_2545632_0_0_1"/>
<dbReference type="AlphaFoldDB" id="W1NHZ3"/>
<dbReference type="EMBL" id="KI397486">
    <property type="protein sequence ID" value="ERM95407.1"/>
    <property type="molecule type" value="Genomic_DNA"/>
</dbReference>
<protein>
    <submittedName>
        <fullName evidence="2">Uncharacterized protein</fullName>
    </submittedName>
</protein>
<feature type="region of interest" description="Disordered" evidence="1">
    <location>
        <begin position="1"/>
        <end position="41"/>
    </location>
</feature>
<name>W1NHZ3_AMBTC</name>
<dbReference type="Gramene" id="ERM95407">
    <property type="protein sequence ID" value="ERM95407"/>
    <property type="gene ID" value="AMTR_s00008p00232630"/>
</dbReference>
<accession>W1NHZ3</accession>
<evidence type="ECO:0000256" key="1">
    <source>
        <dbReference type="SAM" id="MobiDB-lite"/>
    </source>
</evidence>
<keyword evidence="3" id="KW-1185">Reference proteome</keyword>
<reference evidence="3" key="1">
    <citation type="journal article" date="2013" name="Science">
        <title>The Amborella genome and the evolution of flowering plants.</title>
        <authorList>
            <consortium name="Amborella Genome Project"/>
        </authorList>
    </citation>
    <scope>NUCLEOTIDE SEQUENCE [LARGE SCALE GENOMIC DNA]</scope>
</reference>
<evidence type="ECO:0000313" key="3">
    <source>
        <dbReference type="Proteomes" id="UP000017836"/>
    </source>
</evidence>
<evidence type="ECO:0000313" key="2">
    <source>
        <dbReference type="EMBL" id="ERM95407.1"/>
    </source>
</evidence>
<gene>
    <name evidence="2" type="ORF">AMTR_s00008p00232630</name>
</gene>
<organism evidence="2 3">
    <name type="scientific">Amborella trichopoda</name>
    <dbReference type="NCBI Taxonomy" id="13333"/>
    <lineage>
        <taxon>Eukaryota</taxon>
        <taxon>Viridiplantae</taxon>
        <taxon>Streptophyta</taxon>
        <taxon>Embryophyta</taxon>
        <taxon>Tracheophyta</taxon>
        <taxon>Spermatophyta</taxon>
        <taxon>Magnoliopsida</taxon>
        <taxon>Amborellales</taxon>
        <taxon>Amborellaceae</taxon>
        <taxon>Amborella</taxon>
    </lineage>
</organism>